<dbReference type="AlphaFoldDB" id="A0A9X7P6Y6"/>
<evidence type="ECO:0000313" key="1">
    <source>
        <dbReference type="EMBL" id="PRR74846.1"/>
    </source>
</evidence>
<accession>A0A9X7P6Y6</accession>
<name>A0A9X7P6Y6_9FIRM</name>
<dbReference type="EMBL" id="PVXL01000027">
    <property type="protein sequence ID" value="PRR74846.1"/>
    <property type="molecule type" value="Genomic_DNA"/>
</dbReference>
<reference evidence="1 2" key="1">
    <citation type="submission" date="2018-03" db="EMBL/GenBank/DDBJ databases">
        <title>Genome sequence of Moorella stamsii DSM 26217.</title>
        <authorList>
            <person name="Poehlein A."/>
            <person name="Daniel R."/>
        </authorList>
    </citation>
    <scope>NUCLEOTIDE SEQUENCE [LARGE SCALE GENOMIC DNA]</scope>
    <source>
        <strain evidence="2">DSM 26217</strain>
    </source>
</reference>
<proteinExistence type="predicted"/>
<organism evidence="1 2">
    <name type="scientific">Neomoorella stamsii</name>
    <dbReference type="NCBI Taxonomy" id="1266720"/>
    <lineage>
        <taxon>Bacteria</taxon>
        <taxon>Bacillati</taxon>
        <taxon>Bacillota</taxon>
        <taxon>Clostridia</taxon>
        <taxon>Neomoorellales</taxon>
        <taxon>Neomoorellaceae</taxon>
        <taxon>Neomoorella</taxon>
    </lineage>
</organism>
<keyword evidence="2" id="KW-1185">Reference proteome</keyword>
<gene>
    <name evidence="1" type="ORF">MOST_09540</name>
</gene>
<evidence type="ECO:0000313" key="2">
    <source>
        <dbReference type="Proteomes" id="UP000239430"/>
    </source>
</evidence>
<sequence>MLQCSYDGGATWVDIGTSVNGSKINITPTSNTLYFRLKYNFFWPQQGWQVKYLSPIGPFPALLDPSISGKSGIKSWDQQRGRSWVTINWNPVVNAAGYKLHIFDGSTYRTKDLGNVTSWDSHIAKVFPHSGDLPENNTVSTDPFRWDGSGLDFEDTALRLYRSTVGTSYDNDPKFYFRITAYNQWMETSFNASSAFKAVTMPNATDTQQPTGAATAVSKEGLEKTYDQNIKVSISASDSGSGIWKVELSNDGVSYTEKYTATKNADGGTGISSYSNTFDWTVPLGADTKVVYVRITDAVGNQKVLTDTIALAEDMLPPSVALTINGGAESTTSGTVTLTLSVQDNASTTSQMQMRFSNDGNLWSPWEPFAQTKAWDITASAYGGNTSPGIKKVYAQICDQAQNVALAAAEIGYNPNPPVGAVTIVGGSSGTWNGKPALFTFSDAPTLNLNFPGATYVRFDPGTGIWGDWESYDAEKTVYLVKSSGVARLRVQVKDTYGVTSSPQEFLVVVDPTPPVIQYLRGLNGATATTSSSVMLEIGVMDNLPGQLQYIA</sequence>
<dbReference type="Proteomes" id="UP000239430">
    <property type="component" value="Unassembled WGS sequence"/>
</dbReference>
<protein>
    <submittedName>
        <fullName evidence="1">Uncharacterized protein</fullName>
    </submittedName>
</protein>
<comment type="caution">
    <text evidence="1">The sequence shown here is derived from an EMBL/GenBank/DDBJ whole genome shotgun (WGS) entry which is preliminary data.</text>
</comment>